<comment type="similarity">
    <text evidence="1">Belongs to the short-chain dehydrogenases/reductases (SDR) family.</text>
</comment>
<dbReference type="InterPro" id="IPR036291">
    <property type="entry name" value="NAD(P)-bd_dom_sf"/>
</dbReference>
<dbReference type="EMBL" id="JANHOH010000001">
    <property type="protein sequence ID" value="MCQ6957023.1"/>
    <property type="molecule type" value="Genomic_DNA"/>
</dbReference>
<organism evidence="4 5">
    <name type="scientific">Mucilaginibacter aquariorum</name>
    <dbReference type="NCBI Taxonomy" id="2967225"/>
    <lineage>
        <taxon>Bacteria</taxon>
        <taxon>Pseudomonadati</taxon>
        <taxon>Bacteroidota</taxon>
        <taxon>Sphingobacteriia</taxon>
        <taxon>Sphingobacteriales</taxon>
        <taxon>Sphingobacteriaceae</taxon>
        <taxon>Mucilaginibacter</taxon>
    </lineage>
</organism>
<dbReference type="PROSITE" id="PS00061">
    <property type="entry name" value="ADH_SHORT"/>
    <property type="match status" value="1"/>
</dbReference>
<sequence length="259" mass="27117">MEVQNTKLKPGTRLQNKIALITGANSGIGLAAAKRFASEGAYVYITGRRQPQLDEAVAAIGQNVTGIRGDVTNMAELDHIFSVIASGHGRLDIVFANAGLGAFEELGKITEAEFDRTFDVNVKGTLFTVQKALPFLSSGASIILTGSTSGIKGIAALSVYCATKAAIRNFARSWSLDLKGSGIRVNVLSPGATSTPGWHDLMHSTGFHDEGLKSLSDQTPLGRIGDPSEIAAVALFLASDESSFMTGSEVFVDGGLAQV</sequence>
<comment type="caution">
    <text evidence="4">The sequence shown here is derived from an EMBL/GenBank/DDBJ whole genome shotgun (WGS) entry which is preliminary data.</text>
</comment>
<dbReference type="InterPro" id="IPR002347">
    <property type="entry name" value="SDR_fam"/>
</dbReference>
<dbReference type="PANTHER" id="PTHR43008">
    <property type="entry name" value="BENZIL REDUCTASE"/>
    <property type="match status" value="1"/>
</dbReference>
<evidence type="ECO:0000259" key="3">
    <source>
        <dbReference type="SMART" id="SM00822"/>
    </source>
</evidence>
<keyword evidence="5" id="KW-1185">Reference proteome</keyword>
<evidence type="ECO:0000256" key="2">
    <source>
        <dbReference type="ARBA" id="ARBA00023002"/>
    </source>
</evidence>
<keyword evidence="2" id="KW-0560">Oxidoreductase</keyword>
<evidence type="ECO:0000313" key="4">
    <source>
        <dbReference type="EMBL" id="MCQ6957023.1"/>
    </source>
</evidence>
<dbReference type="PRINTS" id="PR00081">
    <property type="entry name" value="GDHRDH"/>
</dbReference>
<protein>
    <submittedName>
        <fullName evidence="4">SDR family oxidoreductase</fullName>
    </submittedName>
</protein>
<proteinExistence type="inferred from homology"/>
<dbReference type="InterPro" id="IPR020904">
    <property type="entry name" value="Sc_DH/Rdtase_CS"/>
</dbReference>
<name>A0ABT1SZ80_9SPHI</name>
<dbReference type="Pfam" id="PF13561">
    <property type="entry name" value="adh_short_C2"/>
    <property type="match status" value="1"/>
</dbReference>
<accession>A0ABT1SZ80</accession>
<reference evidence="4 5" key="1">
    <citation type="submission" date="2022-07" db="EMBL/GenBank/DDBJ databases">
        <title>Mucilaginibacter sp. JC4.</title>
        <authorList>
            <person name="Le V."/>
            <person name="Ko S.-R."/>
            <person name="Ahn C.-Y."/>
            <person name="Oh H.-M."/>
        </authorList>
    </citation>
    <scope>NUCLEOTIDE SEQUENCE [LARGE SCALE GENOMIC DNA]</scope>
    <source>
        <strain evidence="4 5">JC4</strain>
    </source>
</reference>
<dbReference type="CDD" id="cd05233">
    <property type="entry name" value="SDR_c"/>
    <property type="match status" value="1"/>
</dbReference>
<dbReference type="SMART" id="SM00822">
    <property type="entry name" value="PKS_KR"/>
    <property type="match status" value="1"/>
</dbReference>
<dbReference type="InterPro" id="IPR057326">
    <property type="entry name" value="KR_dom"/>
</dbReference>
<dbReference type="Proteomes" id="UP001204376">
    <property type="component" value="Unassembled WGS sequence"/>
</dbReference>
<evidence type="ECO:0000313" key="5">
    <source>
        <dbReference type="Proteomes" id="UP001204376"/>
    </source>
</evidence>
<gene>
    <name evidence="4" type="ORF">NPE20_03605</name>
</gene>
<evidence type="ECO:0000256" key="1">
    <source>
        <dbReference type="ARBA" id="ARBA00006484"/>
    </source>
</evidence>
<feature type="domain" description="Ketoreductase" evidence="3">
    <location>
        <begin position="17"/>
        <end position="191"/>
    </location>
</feature>
<dbReference type="Gene3D" id="3.40.50.720">
    <property type="entry name" value="NAD(P)-binding Rossmann-like Domain"/>
    <property type="match status" value="1"/>
</dbReference>
<dbReference type="RefSeq" id="WP_256537234.1">
    <property type="nucleotide sequence ID" value="NZ_JANHOH010000001.1"/>
</dbReference>
<dbReference type="PANTHER" id="PTHR43008:SF4">
    <property type="entry name" value="CHAIN DEHYDROGENASE, PUTATIVE (AFU_ORTHOLOGUE AFUA_4G08710)-RELATED"/>
    <property type="match status" value="1"/>
</dbReference>
<dbReference type="SUPFAM" id="SSF51735">
    <property type="entry name" value="NAD(P)-binding Rossmann-fold domains"/>
    <property type="match status" value="1"/>
</dbReference>